<dbReference type="PROSITE" id="PS50111">
    <property type="entry name" value="CHEMOTAXIS_TRANSDUC_2"/>
    <property type="match status" value="1"/>
</dbReference>
<evidence type="ECO:0000256" key="1">
    <source>
        <dbReference type="ARBA" id="ARBA00022500"/>
    </source>
</evidence>
<reference evidence="5 6" key="1">
    <citation type="submission" date="2016-01" db="EMBL/GenBank/DDBJ databases">
        <authorList>
            <person name="Regsiter A."/>
            <person name="william w."/>
        </authorList>
    </citation>
    <scope>NUCLEOTIDE SEQUENCE [LARGE SCALE GENOMIC DNA]</scope>
    <source>
        <strain evidence="5 6">B6</strain>
    </source>
</reference>
<sequence length="190" mass="20377">MAKRSADDSAVVVRNAVYAMARIEAASRQIEQIIGVIDEIAFQTNLLALNAGVEAARAGDAGKGFAVVAREVRELAQRSAKAAQEIKGLINRSTSEVNVRSQFVQETGTVLAKISAQIVTINQHVEMIARASHDQSGALQEVNSTVNQMDQMTQQNAAMVEETTAASRELASQANDLLALVQQFKIDPVS</sequence>
<dbReference type="Gene3D" id="1.10.287.950">
    <property type="entry name" value="Methyl-accepting chemotaxis protein"/>
    <property type="match status" value="1"/>
</dbReference>
<dbReference type="Proteomes" id="UP000192074">
    <property type="component" value="Unassembled WGS sequence"/>
</dbReference>
<comment type="similarity">
    <text evidence="2">Belongs to the methyl-accepting chemotaxis (MCP) protein family.</text>
</comment>
<dbReference type="PANTHER" id="PTHR43531:SF11">
    <property type="entry name" value="METHYL-ACCEPTING CHEMOTAXIS PROTEIN 3"/>
    <property type="match status" value="1"/>
</dbReference>
<dbReference type="GO" id="GO:0007165">
    <property type="term" value="P:signal transduction"/>
    <property type="evidence" value="ECO:0007669"/>
    <property type="project" value="UniProtKB-KW"/>
</dbReference>
<evidence type="ECO:0000256" key="3">
    <source>
        <dbReference type="PROSITE-ProRule" id="PRU00284"/>
    </source>
</evidence>
<dbReference type="PANTHER" id="PTHR43531">
    <property type="entry name" value="PROTEIN ICFG"/>
    <property type="match status" value="1"/>
</dbReference>
<comment type="caution">
    <text evidence="5">The sequence shown here is derived from an EMBL/GenBank/DDBJ whole genome shotgun (WGS) entry which is preliminary data.</text>
</comment>
<dbReference type="Pfam" id="PF00015">
    <property type="entry name" value="MCPsignal"/>
    <property type="match status" value="1"/>
</dbReference>
<keyword evidence="1" id="KW-0145">Chemotaxis</keyword>
<dbReference type="SMART" id="SM00283">
    <property type="entry name" value="MA"/>
    <property type="match status" value="1"/>
</dbReference>
<keyword evidence="3" id="KW-0807">Transducer</keyword>
<dbReference type="InterPro" id="IPR004089">
    <property type="entry name" value="MCPsignal_dom"/>
</dbReference>
<evidence type="ECO:0000313" key="6">
    <source>
        <dbReference type="Proteomes" id="UP000192074"/>
    </source>
</evidence>
<name>A0A822VEF8_AGRTU</name>
<dbReference type="InterPro" id="IPR051310">
    <property type="entry name" value="MCP_chemotaxis"/>
</dbReference>
<dbReference type="GO" id="GO:0016020">
    <property type="term" value="C:membrane"/>
    <property type="evidence" value="ECO:0007669"/>
    <property type="project" value="InterPro"/>
</dbReference>
<accession>A0A822VEF8</accession>
<dbReference type="GO" id="GO:0006935">
    <property type="term" value="P:chemotaxis"/>
    <property type="evidence" value="ECO:0007669"/>
    <property type="project" value="UniProtKB-KW"/>
</dbReference>
<evidence type="ECO:0000259" key="4">
    <source>
        <dbReference type="PROSITE" id="PS50111"/>
    </source>
</evidence>
<feature type="domain" description="Methyl-accepting transducer" evidence="4">
    <location>
        <begin position="1"/>
        <end position="171"/>
    </location>
</feature>
<evidence type="ECO:0000313" key="5">
    <source>
        <dbReference type="EMBL" id="CVI25504.1"/>
    </source>
</evidence>
<gene>
    <name evidence="5" type="primary">mclB</name>
    <name evidence="5" type="ORF">AGR4A_pTi0102</name>
</gene>
<evidence type="ECO:0000256" key="2">
    <source>
        <dbReference type="ARBA" id="ARBA00029447"/>
    </source>
</evidence>
<dbReference type="GO" id="GO:0004888">
    <property type="term" value="F:transmembrane signaling receptor activity"/>
    <property type="evidence" value="ECO:0007669"/>
    <property type="project" value="InterPro"/>
</dbReference>
<proteinExistence type="inferred from homology"/>
<dbReference type="EMBL" id="FCNL01000043">
    <property type="protein sequence ID" value="CVI25504.1"/>
    <property type="molecule type" value="Genomic_DNA"/>
</dbReference>
<organism evidence="5 6">
    <name type="scientific">Agrobacterium tumefaciens str. B6</name>
    <dbReference type="NCBI Taxonomy" id="1183423"/>
    <lineage>
        <taxon>Bacteria</taxon>
        <taxon>Pseudomonadati</taxon>
        <taxon>Pseudomonadota</taxon>
        <taxon>Alphaproteobacteria</taxon>
        <taxon>Hyphomicrobiales</taxon>
        <taxon>Rhizobiaceae</taxon>
        <taxon>Rhizobium/Agrobacterium group</taxon>
        <taxon>Agrobacterium</taxon>
        <taxon>Agrobacterium tumefaciens complex</taxon>
    </lineage>
</organism>
<dbReference type="AlphaFoldDB" id="A0A822VEF8"/>
<dbReference type="InterPro" id="IPR004090">
    <property type="entry name" value="Chemotax_Me-accpt_rcpt"/>
</dbReference>
<protein>
    <submittedName>
        <fullName evidence="5">MclB</fullName>
    </submittedName>
</protein>
<dbReference type="SUPFAM" id="SSF58104">
    <property type="entry name" value="Methyl-accepting chemotaxis protein (MCP) signaling domain"/>
    <property type="match status" value="1"/>
</dbReference>
<dbReference type="PRINTS" id="PR00260">
    <property type="entry name" value="CHEMTRNSDUCR"/>
</dbReference>